<name>A0A6J7S6M9_9ZZZZ</name>
<gene>
    <name evidence="3" type="ORF">UFOPK4150_01685</name>
</gene>
<keyword evidence="1" id="KW-1133">Transmembrane helix</keyword>
<dbReference type="Pfam" id="PF07811">
    <property type="entry name" value="TadE"/>
    <property type="match status" value="1"/>
</dbReference>
<evidence type="ECO:0000313" key="3">
    <source>
        <dbReference type="EMBL" id="CAB5036707.1"/>
    </source>
</evidence>
<proteinExistence type="predicted"/>
<dbReference type="InterPro" id="IPR012495">
    <property type="entry name" value="TadE-like_dom"/>
</dbReference>
<organism evidence="3">
    <name type="scientific">freshwater metagenome</name>
    <dbReference type="NCBI Taxonomy" id="449393"/>
    <lineage>
        <taxon>unclassified sequences</taxon>
        <taxon>metagenomes</taxon>
        <taxon>ecological metagenomes</taxon>
    </lineage>
</organism>
<feature type="transmembrane region" description="Helical" evidence="1">
    <location>
        <begin position="21"/>
        <end position="42"/>
    </location>
</feature>
<evidence type="ECO:0000259" key="2">
    <source>
        <dbReference type="Pfam" id="PF07811"/>
    </source>
</evidence>
<sequence length="218" mass="22482">MSKPVRRLRTADDSGAAAVEFALVSLLLFTILFGIIEFSLLMRDNVAVSSAVRVGARIASSEAGNGPCATTSTPPQCASATNFPKMAQDAADAVQRAGVAMPKNSIDEMWIYKANASGFPGTFTALAGATCSTSCVKFVWVDATSKFTYSSGTWDSKSIAACAGASDAVGVIIKATHKYLFGLFGTTAPVSDRAVMQFEPLSADTCKASTAIGAGGHA</sequence>
<reference evidence="3" key="1">
    <citation type="submission" date="2020-05" db="EMBL/GenBank/DDBJ databases">
        <authorList>
            <person name="Chiriac C."/>
            <person name="Salcher M."/>
            <person name="Ghai R."/>
            <person name="Kavagutti S V."/>
        </authorList>
    </citation>
    <scope>NUCLEOTIDE SEQUENCE</scope>
</reference>
<accession>A0A6J7S6M9</accession>
<dbReference type="EMBL" id="CAFBPU010000038">
    <property type="protein sequence ID" value="CAB5036707.1"/>
    <property type="molecule type" value="Genomic_DNA"/>
</dbReference>
<dbReference type="AlphaFoldDB" id="A0A6J7S6M9"/>
<keyword evidence="1" id="KW-0812">Transmembrane</keyword>
<feature type="domain" description="TadE-like" evidence="2">
    <location>
        <begin position="15"/>
        <end position="57"/>
    </location>
</feature>
<evidence type="ECO:0000256" key="1">
    <source>
        <dbReference type="SAM" id="Phobius"/>
    </source>
</evidence>
<keyword evidence="1" id="KW-0472">Membrane</keyword>
<protein>
    <submittedName>
        <fullName evidence="3">Unannotated protein</fullName>
    </submittedName>
</protein>